<evidence type="ECO:0000313" key="1">
    <source>
        <dbReference type="EMBL" id="GLK51247.1"/>
    </source>
</evidence>
<organism evidence="1 2">
    <name type="scientific">Maricaulis virginensis</name>
    <dbReference type="NCBI Taxonomy" id="144022"/>
    <lineage>
        <taxon>Bacteria</taxon>
        <taxon>Pseudomonadati</taxon>
        <taxon>Pseudomonadota</taxon>
        <taxon>Alphaproteobacteria</taxon>
        <taxon>Maricaulales</taxon>
        <taxon>Maricaulaceae</taxon>
        <taxon>Maricaulis</taxon>
    </lineage>
</organism>
<name>A0A9W6IKH3_9PROT</name>
<comment type="caution">
    <text evidence="1">The sequence shown here is derived from an EMBL/GenBank/DDBJ whole genome shotgun (WGS) entry which is preliminary data.</text>
</comment>
<dbReference type="EMBL" id="BSFE01000002">
    <property type="protein sequence ID" value="GLK51247.1"/>
    <property type="molecule type" value="Genomic_DNA"/>
</dbReference>
<reference evidence="1" key="1">
    <citation type="journal article" date="2014" name="Int. J. Syst. Evol. Microbiol.">
        <title>Complete genome sequence of Corynebacterium casei LMG S-19264T (=DSM 44701T), isolated from a smear-ripened cheese.</title>
        <authorList>
            <consortium name="US DOE Joint Genome Institute (JGI-PGF)"/>
            <person name="Walter F."/>
            <person name="Albersmeier A."/>
            <person name="Kalinowski J."/>
            <person name="Ruckert C."/>
        </authorList>
    </citation>
    <scope>NUCLEOTIDE SEQUENCE</scope>
    <source>
        <strain evidence="1">VKM B-1513</strain>
    </source>
</reference>
<proteinExistence type="predicted"/>
<keyword evidence="2" id="KW-1185">Reference proteome</keyword>
<gene>
    <name evidence="1" type="ORF">GCM10017621_07550</name>
</gene>
<accession>A0A9W6IKH3</accession>
<dbReference type="AlphaFoldDB" id="A0A9W6IKH3"/>
<evidence type="ECO:0000313" key="2">
    <source>
        <dbReference type="Proteomes" id="UP001143486"/>
    </source>
</evidence>
<reference evidence="1" key="2">
    <citation type="submission" date="2023-01" db="EMBL/GenBank/DDBJ databases">
        <authorList>
            <person name="Sun Q."/>
            <person name="Evtushenko L."/>
        </authorList>
    </citation>
    <scope>NUCLEOTIDE SEQUENCE</scope>
    <source>
        <strain evidence="1">VKM B-1513</strain>
    </source>
</reference>
<sequence>MRKDMFKVIVERPRAGWRTQKLARGKLDRAGDLLPKKQGLRRQRKENGTHSKWLNENLAPLKRYLDRQVGRPWDKVHAEICEHLDPGHTVKQHVLEHLDDFVDRPAIGRDGRWLWSRRYYLADGPEPGRLYVHPVDGLLKRWKLKTGEAPRRDGRLPKRR</sequence>
<protein>
    <submittedName>
        <fullName evidence="1">Uncharacterized protein</fullName>
    </submittedName>
</protein>
<dbReference type="RefSeq" id="WP_271185634.1">
    <property type="nucleotide sequence ID" value="NZ_BSFE01000002.1"/>
</dbReference>
<dbReference type="Proteomes" id="UP001143486">
    <property type="component" value="Unassembled WGS sequence"/>
</dbReference>